<reference evidence="2 3" key="1">
    <citation type="submission" date="2017-04" db="EMBL/GenBank/DDBJ databases">
        <authorList>
            <person name="Afonso C.L."/>
            <person name="Miller P.J."/>
            <person name="Scott M.A."/>
            <person name="Spackman E."/>
            <person name="Goraichik I."/>
            <person name="Dimitrov K.M."/>
            <person name="Suarez D.L."/>
            <person name="Swayne D.E."/>
        </authorList>
    </citation>
    <scope>NUCLEOTIDE SEQUENCE [LARGE SCALE GENOMIC DNA]</scope>
    <source>
        <strain evidence="2 3">DSM 21164</strain>
    </source>
</reference>
<dbReference type="STRING" id="504486.SAMN05660703_1993"/>
<accession>A0A1W2AJV5</accession>
<dbReference type="EMBL" id="FWXO01000003">
    <property type="protein sequence ID" value="SMC60946.1"/>
    <property type="molecule type" value="Genomic_DNA"/>
</dbReference>
<evidence type="ECO:0000256" key="1">
    <source>
        <dbReference type="SAM" id="SignalP"/>
    </source>
</evidence>
<organism evidence="2 3">
    <name type="scientific">Cellulophaga tyrosinoxydans</name>
    <dbReference type="NCBI Taxonomy" id="504486"/>
    <lineage>
        <taxon>Bacteria</taxon>
        <taxon>Pseudomonadati</taxon>
        <taxon>Bacteroidota</taxon>
        <taxon>Flavobacteriia</taxon>
        <taxon>Flavobacteriales</taxon>
        <taxon>Flavobacteriaceae</taxon>
        <taxon>Cellulophaga</taxon>
    </lineage>
</organism>
<evidence type="ECO:0008006" key="4">
    <source>
        <dbReference type="Google" id="ProtNLM"/>
    </source>
</evidence>
<feature type="signal peptide" evidence="1">
    <location>
        <begin position="1"/>
        <end position="19"/>
    </location>
</feature>
<dbReference type="RefSeq" id="WP_143312507.1">
    <property type="nucleotide sequence ID" value="NZ_FWXO01000003.1"/>
</dbReference>
<dbReference type="AlphaFoldDB" id="A0A1W2AJV5"/>
<name>A0A1W2AJV5_9FLAO</name>
<gene>
    <name evidence="2" type="ORF">SAMN05660703_1993</name>
</gene>
<dbReference type="Proteomes" id="UP000192360">
    <property type="component" value="Unassembled WGS sequence"/>
</dbReference>
<evidence type="ECO:0000313" key="3">
    <source>
        <dbReference type="Proteomes" id="UP000192360"/>
    </source>
</evidence>
<feature type="chain" id="PRO_5012348228" description="Heavy-metal resistance" evidence="1">
    <location>
        <begin position="20"/>
        <end position="137"/>
    </location>
</feature>
<keyword evidence="1" id="KW-0732">Signal</keyword>
<proteinExistence type="predicted"/>
<keyword evidence="3" id="KW-1185">Reference proteome</keyword>
<sequence length="137" mass="15855">MNFKFLLSVFIMTFLSVSAISQTCILDIGSKNVENITKTFQLNKEQIHSLDSLRTQLISERDLQENEVKKLLETHPQSTPDELLILAKKHKALEDSMFETTIIYDQKLISLFNAKQYERYVLLCTSANRTPISKQEE</sequence>
<protein>
    <recommendedName>
        <fullName evidence="4">Heavy-metal resistance</fullName>
    </recommendedName>
</protein>
<dbReference type="OrthoDB" id="1445945at2"/>
<evidence type="ECO:0000313" key="2">
    <source>
        <dbReference type="EMBL" id="SMC60946.1"/>
    </source>
</evidence>